<evidence type="ECO:0000313" key="2">
    <source>
        <dbReference type="EMBL" id="MFC3478862.1"/>
    </source>
</evidence>
<name>A0ABD5NHV5_9EURY</name>
<keyword evidence="3" id="KW-1185">Reference proteome</keyword>
<protein>
    <submittedName>
        <fullName evidence="2">Uncharacterized protein</fullName>
    </submittedName>
</protein>
<accession>A0ABD5NHV5</accession>
<proteinExistence type="predicted"/>
<reference evidence="2 3" key="1">
    <citation type="journal article" date="2019" name="Int. J. Syst. Evol. Microbiol.">
        <title>The Global Catalogue of Microorganisms (GCM) 10K type strain sequencing project: providing services to taxonomists for standard genome sequencing and annotation.</title>
        <authorList>
            <consortium name="The Broad Institute Genomics Platform"/>
            <consortium name="The Broad Institute Genome Sequencing Center for Infectious Disease"/>
            <person name="Wu L."/>
            <person name="Ma J."/>
        </authorList>
    </citation>
    <scope>NUCLEOTIDE SEQUENCE [LARGE SCALE GENOMIC DNA]</scope>
    <source>
        <strain evidence="2 3">CGMCC 1.12562</strain>
    </source>
</reference>
<dbReference type="GeneID" id="69118123"/>
<dbReference type="RefSeq" id="WP_232569644.1">
    <property type="nucleotide sequence ID" value="NZ_CP089466.1"/>
</dbReference>
<gene>
    <name evidence="2" type="ORF">ACFOKC_14115</name>
</gene>
<dbReference type="Proteomes" id="UP001595660">
    <property type="component" value="Unassembled WGS sequence"/>
</dbReference>
<comment type="caution">
    <text evidence="2">The sequence shown here is derived from an EMBL/GenBank/DDBJ whole genome shotgun (WGS) entry which is preliminary data.</text>
</comment>
<dbReference type="PROSITE" id="PS51257">
    <property type="entry name" value="PROKAR_LIPOPROTEIN"/>
    <property type="match status" value="1"/>
</dbReference>
<feature type="region of interest" description="Disordered" evidence="1">
    <location>
        <begin position="26"/>
        <end position="75"/>
    </location>
</feature>
<evidence type="ECO:0000256" key="1">
    <source>
        <dbReference type="SAM" id="MobiDB-lite"/>
    </source>
</evidence>
<feature type="compositionally biased region" description="Low complexity" evidence="1">
    <location>
        <begin position="26"/>
        <end position="65"/>
    </location>
</feature>
<organism evidence="2 3">
    <name type="scientific">Halobacterium litoreum</name>
    <dbReference type="NCBI Taxonomy" id="2039234"/>
    <lineage>
        <taxon>Archaea</taxon>
        <taxon>Methanobacteriati</taxon>
        <taxon>Methanobacteriota</taxon>
        <taxon>Stenosarchaea group</taxon>
        <taxon>Halobacteria</taxon>
        <taxon>Halobacteriales</taxon>
        <taxon>Halobacteriaceae</taxon>
        <taxon>Halobacterium</taxon>
    </lineage>
</organism>
<dbReference type="AlphaFoldDB" id="A0ABD5NHV5"/>
<dbReference type="EMBL" id="JBHRWN010000002">
    <property type="protein sequence ID" value="MFC3478862.1"/>
    <property type="molecule type" value="Genomic_DNA"/>
</dbReference>
<evidence type="ECO:0000313" key="3">
    <source>
        <dbReference type="Proteomes" id="UP001595660"/>
    </source>
</evidence>
<sequence>MNSPTRRAAVAVGVALLLVTAGCSGGANPASTATTTGPTTDAAAPTDTTEATATTSSATTTQPGTWSPNASVGQYPPGVADNGTLVNASTLLGAHFAATTNTSMALRLESSGDDGVSAHTLTHGPERVPFYSTAEETHDGERVWTEFYGTQSHGFARVPVDNETHHLVYQNTTANVDAWTGYETFGGVEDHVHPLLHGGSYSVNGTVERGDRTLVELTTDADSLETGHITNGTVLVTPAGVIYDVDATVVQQTGEDTERRLDASMTLDTDVEWSGPPSWMADVPRLSLSIVEDGQAIEIRNTGGAAVPANTSFAITGGESRALSATPGRGDVKGTVTTDAPLEPGEAVYVTAGADGAASSFALHDDPTRGEYTFGNAGLTGGLGSIYYRLATGISPKGV</sequence>